<protein>
    <submittedName>
        <fullName evidence="4">GNAT family N-acetyltransferase</fullName>
    </submittedName>
</protein>
<name>A0A4Q0QX13_9BRAD</name>
<evidence type="ECO:0000256" key="1">
    <source>
        <dbReference type="ARBA" id="ARBA00022679"/>
    </source>
</evidence>
<organism evidence="4 5">
    <name type="scientific">Bradyrhizobium zhanjiangense</name>
    <dbReference type="NCBI Taxonomy" id="1325107"/>
    <lineage>
        <taxon>Bacteria</taxon>
        <taxon>Pseudomonadati</taxon>
        <taxon>Pseudomonadota</taxon>
        <taxon>Alphaproteobacteria</taxon>
        <taxon>Hyphomicrobiales</taxon>
        <taxon>Nitrobacteraceae</taxon>
        <taxon>Bradyrhizobium</taxon>
    </lineage>
</organism>
<comment type="caution">
    <text evidence="4">The sequence shown here is derived from an EMBL/GenBank/DDBJ whole genome shotgun (WGS) entry which is preliminary data.</text>
</comment>
<dbReference type="PROSITE" id="PS51186">
    <property type="entry name" value="GNAT"/>
    <property type="match status" value="1"/>
</dbReference>
<evidence type="ECO:0000313" key="5">
    <source>
        <dbReference type="Proteomes" id="UP000290174"/>
    </source>
</evidence>
<dbReference type="InterPro" id="IPR000182">
    <property type="entry name" value="GNAT_dom"/>
</dbReference>
<keyword evidence="2" id="KW-0012">Acyltransferase</keyword>
<sequence length="210" mass="22517">MAETGLLAGKEIDMSEQRSYPRHTKTDAGDIEIRLMSPGDEAAVLAFGQGLPSHDLLFLPRNISEPKVLSAWVKEIERGAITSLLAVRDGKVVGCGTLVRDPHSWSPHVGEIRMVVSPDVRGQGVGKALSQETFALALGAGLEKLSVQMTVDQQAAVALFEGLGFKAEALLRDHVRDIDGKTHDIVVLGHNIAQVQAQMEAYGLPGAVQH</sequence>
<dbReference type="CDD" id="cd04301">
    <property type="entry name" value="NAT_SF"/>
    <property type="match status" value="1"/>
</dbReference>
<dbReference type="PANTHER" id="PTHR43877">
    <property type="entry name" value="AMINOALKYLPHOSPHONATE N-ACETYLTRANSFERASE-RELATED-RELATED"/>
    <property type="match status" value="1"/>
</dbReference>
<dbReference type="Gene3D" id="3.40.630.30">
    <property type="match status" value="1"/>
</dbReference>
<dbReference type="SUPFAM" id="SSF55729">
    <property type="entry name" value="Acyl-CoA N-acyltransferases (Nat)"/>
    <property type="match status" value="1"/>
</dbReference>
<gene>
    <name evidence="4" type="ORF">EAS61_04825</name>
</gene>
<dbReference type="Pfam" id="PF00583">
    <property type="entry name" value="Acetyltransf_1"/>
    <property type="match status" value="1"/>
</dbReference>
<reference evidence="4 5" key="1">
    <citation type="submission" date="2018-11" db="EMBL/GenBank/DDBJ databases">
        <title>Bradyrhizobium sp. nov., isolated from effective nodules of peanut in China.</title>
        <authorList>
            <person name="Li Y."/>
        </authorList>
    </citation>
    <scope>NUCLEOTIDE SEQUENCE [LARGE SCALE GENOMIC DNA]</scope>
    <source>
        <strain evidence="4 5">CCBAU 51770</strain>
    </source>
</reference>
<dbReference type="AlphaFoldDB" id="A0A4Q0QX13"/>
<dbReference type="EMBL" id="RKMK01000003">
    <property type="protein sequence ID" value="RXH01779.1"/>
    <property type="molecule type" value="Genomic_DNA"/>
</dbReference>
<feature type="domain" description="N-acetyltransferase" evidence="3">
    <location>
        <begin position="31"/>
        <end position="184"/>
    </location>
</feature>
<dbReference type="InterPro" id="IPR016181">
    <property type="entry name" value="Acyl_CoA_acyltransferase"/>
</dbReference>
<dbReference type="PANTHER" id="PTHR43877:SF1">
    <property type="entry name" value="ACETYLTRANSFERASE"/>
    <property type="match status" value="1"/>
</dbReference>
<evidence type="ECO:0000259" key="3">
    <source>
        <dbReference type="PROSITE" id="PS51186"/>
    </source>
</evidence>
<evidence type="ECO:0000256" key="2">
    <source>
        <dbReference type="ARBA" id="ARBA00023315"/>
    </source>
</evidence>
<keyword evidence="1 4" id="KW-0808">Transferase</keyword>
<accession>A0A4Q0QX13</accession>
<dbReference type="GO" id="GO:0016747">
    <property type="term" value="F:acyltransferase activity, transferring groups other than amino-acyl groups"/>
    <property type="evidence" value="ECO:0007669"/>
    <property type="project" value="InterPro"/>
</dbReference>
<evidence type="ECO:0000313" key="4">
    <source>
        <dbReference type="EMBL" id="RXH01779.1"/>
    </source>
</evidence>
<dbReference type="Proteomes" id="UP000290174">
    <property type="component" value="Unassembled WGS sequence"/>
</dbReference>
<proteinExistence type="predicted"/>
<dbReference type="InterPro" id="IPR050832">
    <property type="entry name" value="Bact_Acetyltransf"/>
</dbReference>